<dbReference type="SUPFAM" id="SSF103473">
    <property type="entry name" value="MFS general substrate transporter"/>
    <property type="match status" value="1"/>
</dbReference>
<feature type="transmembrane region" description="Helical" evidence="8">
    <location>
        <begin position="81"/>
        <end position="100"/>
    </location>
</feature>
<gene>
    <name evidence="10" type="ORF">E0H92_24590</name>
</gene>
<keyword evidence="4 8" id="KW-0812">Transmembrane</keyword>
<evidence type="ECO:0000313" key="10">
    <source>
        <dbReference type="EMBL" id="TCC35880.1"/>
    </source>
</evidence>
<evidence type="ECO:0000313" key="11">
    <source>
        <dbReference type="Proteomes" id="UP000294225"/>
    </source>
</evidence>
<feature type="compositionally biased region" description="Polar residues" evidence="7">
    <location>
        <begin position="509"/>
        <end position="518"/>
    </location>
</feature>
<dbReference type="InterPro" id="IPR011701">
    <property type="entry name" value="MFS"/>
</dbReference>
<keyword evidence="2" id="KW-0813">Transport</keyword>
<evidence type="ECO:0000256" key="1">
    <source>
        <dbReference type="ARBA" id="ARBA00004651"/>
    </source>
</evidence>
<comment type="subcellular location">
    <subcellularLocation>
        <location evidence="1">Cell membrane</location>
        <topology evidence="1">Multi-pass membrane protein</topology>
    </subcellularLocation>
</comment>
<feature type="transmembrane region" description="Helical" evidence="8">
    <location>
        <begin position="268"/>
        <end position="293"/>
    </location>
</feature>
<feature type="transmembrane region" description="Helical" evidence="8">
    <location>
        <begin position="51"/>
        <end position="69"/>
    </location>
</feature>
<dbReference type="Gene3D" id="1.20.1720.10">
    <property type="entry name" value="Multidrug resistance protein D"/>
    <property type="match status" value="1"/>
</dbReference>
<evidence type="ECO:0000256" key="4">
    <source>
        <dbReference type="ARBA" id="ARBA00022692"/>
    </source>
</evidence>
<keyword evidence="3" id="KW-1003">Cell membrane</keyword>
<feature type="transmembrane region" description="Helical" evidence="8">
    <location>
        <begin position="474"/>
        <end position="495"/>
    </location>
</feature>
<keyword evidence="5 8" id="KW-1133">Transmembrane helix</keyword>
<dbReference type="InterPro" id="IPR020846">
    <property type="entry name" value="MFS_dom"/>
</dbReference>
<feature type="transmembrane region" description="Helical" evidence="8">
    <location>
        <begin position="165"/>
        <end position="191"/>
    </location>
</feature>
<dbReference type="GO" id="GO:0022857">
    <property type="term" value="F:transmembrane transporter activity"/>
    <property type="evidence" value="ECO:0007669"/>
    <property type="project" value="InterPro"/>
</dbReference>
<feature type="transmembrane region" description="Helical" evidence="8">
    <location>
        <begin position="106"/>
        <end position="127"/>
    </location>
</feature>
<evidence type="ECO:0000256" key="7">
    <source>
        <dbReference type="SAM" id="MobiDB-lite"/>
    </source>
</evidence>
<feature type="transmembrane region" description="Helical" evidence="8">
    <location>
        <begin position="358"/>
        <end position="383"/>
    </location>
</feature>
<evidence type="ECO:0000256" key="8">
    <source>
        <dbReference type="SAM" id="Phobius"/>
    </source>
</evidence>
<dbReference type="RefSeq" id="WP_131497853.1">
    <property type="nucleotide sequence ID" value="NZ_SJKC01000003.1"/>
</dbReference>
<name>A0A4R0IT38_9ACTN</name>
<dbReference type="Pfam" id="PF07690">
    <property type="entry name" value="MFS_1"/>
    <property type="match status" value="1"/>
</dbReference>
<dbReference type="AlphaFoldDB" id="A0A4R0IT38"/>
<dbReference type="Proteomes" id="UP000294225">
    <property type="component" value="Unassembled WGS sequence"/>
</dbReference>
<comment type="caution">
    <text evidence="10">The sequence shown here is derived from an EMBL/GenBank/DDBJ whole genome shotgun (WGS) entry which is preliminary data.</text>
</comment>
<sequence length="534" mass="55094">MRTDHTRANWRTWCGLLVLLCPALLTSMDASMLFVAGPAIAEALHPTSDQWLWAMDIYSFVMAGLLMTMGSLGDRIGRKRILLIGAAVFGGVSVAVAYAPTPELLILARALMAIGGATLAPSTLSLIRGMFEVESQRRTAVGAWTVAFTGGAVAGPILGGVLLNHFWWGAVFLVNVPVMFVLLIAAPFLIAERKNPTRARFDLLGATSSLVAILSLVFATTHVARDGMTVTTSAAAAAGIVAAAVFVIRQNRASHPLIDLTLFRIPTFSAAVATNTVVALVTSGLGVLAFPFMQDVHGLTPLQSALWALPTLAGSFAGTAAATALTGRLSSATLLTTGLLSATSGLTVITTLNPQTRLWVFLAGYTILTFGVGLTATIANSLVLSSAPSERAGAASGISETTTMLGAAVGIATLGTIANAVYRTTMTSSAPAGTRPDALETIAGAIATARHTADRIAAELLDAASVAYTHGLTVAALVGAIFTALLAITLIATALRSRDGSPVGVRGQVRSQPTTPEVSSHRPELEDTGDDAQP</sequence>
<feature type="domain" description="Major facilitator superfamily (MFS) profile" evidence="9">
    <location>
        <begin position="15"/>
        <end position="498"/>
    </location>
</feature>
<evidence type="ECO:0000259" key="9">
    <source>
        <dbReference type="PROSITE" id="PS50850"/>
    </source>
</evidence>
<feature type="transmembrane region" description="Helical" evidence="8">
    <location>
        <begin position="230"/>
        <end position="248"/>
    </location>
</feature>
<organism evidence="10 11">
    <name type="scientific">Kribbella speibonae</name>
    <dbReference type="NCBI Taxonomy" id="1572660"/>
    <lineage>
        <taxon>Bacteria</taxon>
        <taxon>Bacillati</taxon>
        <taxon>Actinomycetota</taxon>
        <taxon>Actinomycetes</taxon>
        <taxon>Propionibacteriales</taxon>
        <taxon>Kribbellaceae</taxon>
        <taxon>Kribbella</taxon>
    </lineage>
</organism>
<feature type="transmembrane region" description="Helical" evidence="8">
    <location>
        <begin position="139"/>
        <end position="159"/>
    </location>
</feature>
<evidence type="ECO:0000256" key="2">
    <source>
        <dbReference type="ARBA" id="ARBA00022448"/>
    </source>
</evidence>
<reference evidence="10 11" key="1">
    <citation type="submission" date="2019-02" db="EMBL/GenBank/DDBJ databases">
        <title>Kribbella capetownensis sp. nov. and Kribbella speibonae sp. nov., isolated from soil.</title>
        <authorList>
            <person name="Curtis S.M."/>
            <person name="Norton I."/>
            <person name="Everest G.J."/>
            <person name="Meyers P.R."/>
        </authorList>
    </citation>
    <scope>NUCLEOTIDE SEQUENCE [LARGE SCALE GENOMIC DNA]</scope>
    <source>
        <strain evidence="10 11">YM55</strain>
    </source>
</reference>
<dbReference type="InterPro" id="IPR036259">
    <property type="entry name" value="MFS_trans_sf"/>
</dbReference>
<dbReference type="PANTHER" id="PTHR42718:SF47">
    <property type="entry name" value="METHYL VIOLOGEN RESISTANCE PROTEIN SMVA"/>
    <property type="match status" value="1"/>
</dbReference>
<dbReference type="PROSITE" id="PS50850">
    <property type="entry name" value="MFS"/>
    <property type="match status" value="1"/>
</dbReference>
<feature type="transmembrane region" description="Helical" evidence="8">
    <location>
        <begin position="305"/>
        <end position="325"/>
    </location>
</feature>
<feature type="transmembrane region" description="Helical" evidence="8">
    <location>
        <begin position="203"/>
        <end position="224"/>
    </location>
</feature>
<accession>A0A4R0IT38</accession>
<evidence type="ECO:0000256" key="3">
    <source>
        <dbReference type="ARBA" id="ARBA00022475"/>
    </source>
</evidence>
<proteinExistence type="predicted"/>
<feature type="region of interest" description="Disordered" evidence="7">
    <location>
        <begin position="499"/>
        <end position="534"/>
    </location>
</feature>
<feature type="transmembrane region" description="Helical" evidence="8">
    <location>
        <begin position="404"/>
        <end position="422"/>
    </location>
</feature>
<evidence type="ECO:0000256" key="6">
    <source>
        <dbReference type="ARBA" id="ARBA00023136"/>
    </source>
</evidence>
<dbReference type="Gene3D" id="1.20.1250.20">
    <property type="entry name" value="MFS general substrate transporter like domains"/>
    <property type="match status" value="1"/>
</dbReference>
<protein>
    <submittedName>
        <fullName evidence="10">MFS transporter</fullName>
    </submittedName>
</protein>
<evidence type="ECO:0000256" key="5">
    <source>
        <dbReference type="ARBA" id="ARBA00022989"/>
    </source>
</evidence>
<dbReference type="EMBL" id="SJKC01000003">
    <property type="protein sequence ID" value="TCC35880.1"/>
    <property type="molecule type" value="Genomic_DNA"/>
</dbReference>
<keyword evidence="6 8" id="KW-0472">Membrane</keyword>
<dbReference type="GO" id="GO:0005886">
    <property type="term" value="C:plasma membrane"/>
    <property type="evidence" value="ECO:0007669"/>
    <property type="project" value="UniProtKB-SubCell"/>
</dbReference>
<dbReference type="CDD" id="cd17321">
    <property type="entry name" value="MFS_MMR_MDR_like"/>
    <property type="match status" value="1"/>
</dbReference>
<dbReference type="PANTHER" id="PTHR42718">
    <property type="entry name" value="MAJOR FACILITATOR SUPERFAMILY MULTIDRUG TRANSPORTER MFSC"/>
    <property type="match status" value="1"/>
</dbReference>